<accession>A0AAV0UKX9</accession>
<dbReference type="Proteomes" id="UP001162029">
    <property type="component" value="Unassembled WGS sequence"/>
</dbReference>
<dbReference type="EMBL" id="CANTFM010001219">
    <property type="protein sequence ID" value="CAI5737112.1"/>
    <property type="molecule type" value="Genomic_DNA"/>
</dbReference>
<protein>
    <submittedName>
        <fullName evidence="1">Uncharacterized protein</fullName>
    </submittedName>
</protein>
<dbReference type="Pfam" id="PF16683">
    <property type="entry name" value="TGase_elicitor"/>
    <property type="match status" value="1"/>
</dbReference>
<reference evidence="1" key="1">
    <citation type="submission" date="2022-12" db="EMBL/GenBank/DDBJ databases">
        <authorList>
            <person name="Webb A."/>
        </authorList>
    </citation>
    <scope>NUCLEOTIDE SEQUENCE</scope>
    <source>
        <strain evidence="1">Pd1</strain>
    </source>
</reference>
<organism evidence="1 2">
    <name type="scientific">Peronospora destructor</name>
    <dbReference type="NCBI Taxonomy" id="86335"/>
    <lineage>
        <taxon>Eukaryota</taxon>
        <taxon>Sar</taxon>
        <taxon>Stramenopiles</taxon>
        <taxon>Oomycota</taxon>
        <taxon>Peronosporomycetes</taxon>
        <taxon>Peronosporales</taxon>
        <taxon>Peronosporaceae</taxon>
        <taxon>Peronospora</taxon>
    </lineage>
</organism>
<comment type="caution">
    <text evidence="1">The sequence shown here is derived from an EMBL/GenBank/DDBJ whole genome shotgun (WGS) entry which is preliminary data.</text>
</comment>
<sequence>MNGVTFHVLDIKALLTEVDDGAKISTVFTGARFNGPDKASGLDQYGRYIDATRRDISAGFFHIAITNIMGMHQTSFVIDVTAGLESLEPASLVIRCENDGDC</sequence>
<proteinExistence type="predicted"/>
<evidence type="ECO:0000313" key="2">
    <source>
        <dbReference type="Proteomes" id="UP001162029"/>
    </source>
</evidence>
<name>A0AAV0UKX9_9STRA</name>
<gene>
    <name evidence="1" type="ORF">PDE001_LOCUS6507</name>
</gene>
<dbReference type="AlphaFoldDB" id="A0AAV0UKX9"/>
<dbReference type="InterPro" id="IPR032048">
    <property type="entry name" value="TGase_elicitor"/>
</dbReference>
<keyword evidence="2" id="KW-1185">Reference proteome</keyword>
<evidence type="ECO:0000313" key="1">
    <source>
        <dbReference type="EMBL" id="CAI5737112.1"/>
    </source>
</evidence>
<dbReference type="GO" id="GO:0016755">
    <property type="term" value="F:aminoacyltransferase activity"/>
    <property type="evidence" value="ECO:0007669"/>
    <property type="project" value="InterPro"/>
</dbReference>